<accession>A0A1T4SAS9</accession>
<reference evidence="3" key="1">
    <citation type="submission" date="2017-02" db="EMBL/GenBank/DDBJ databases">
        <authorList>
            <person name="Varghese N."/>
            <person name="Submissions S."/>
        </authorList>
    </citation>
    <scope>NUCLEOTIDE SEQUENCE [LARGE SCALE GENOMIC DNA]</scope>
    <source>
        <strain evidence="3">ATCC BAA-34</strain>
    </source>
</reference>
<proteinExistence type="predicted"/>
<sequence>MLNCTKTGCSLVELVVVILIMSILVAIAVPVVATYHGNCAIRLATCEVCDIIREARALALTSNNPIAVTFAPVTTAVSLVSDRGGDGRWNTADDSVIRSFKLSNKAGIHFGYGNCGPVPGLANEADGITFQTNNSMVCNQEMSSNAGTVYLMLCDSRVTALTVNSTNPKITIRECRCGQW</sequence>
<keyword evidence="1" id="KW-0812">Transmembrane</keyword>
<organism evidence="2 3">
    <name type="scientific">Trichlorobacter thiogenes</name>
    <dbReference type="NCBI Taxonomy" id="115783"/>
    <lineage>
        <taxon>Bacteria</taxon>
        <taxon>Pseudomonadati</taxon>
        <taxon>Thermodesulfobacteriota</taxon>
        <taxon>Desulfuromonadia</taxon>
        <taxon>Geobacterales</taxon>
        <taxon>Geobacteraceae</taxon>
        <taxon>Trichlorobacter</taxon>
    </lineage>
</organism>
<dbReference type="Gene3D" id="3.30.700.10">
    <property type="entry name" value="Glycoprotein, Type 4 Pilin"/>
    <property type="match status" value="1"/>
</dbReference>
<evidence type="ECO:0000313" key="3">
    <source>
        <dbReference type="Proteomes" id="UP000190102"/>
    </source>
</evidence>
<name>A0A1T4SAS9_9BACT</name>
<feature type="transmembrane region" description="Helical" evidence="1">
    <location>
        <begin position="12"/>
        <end position="33"/>
    </location>
</feature>
<dbReference type="SUPFAM" id="SSF54523">
    <property type="entry name" value="Pili subunits"/>
    <property type="match status" value="1"/>
</dbReference>
<dbReference type="InterPro" id="IPR045584">
    <property type="entry name" value="Pilin-like"/>
</dbReference>
<dbReference type="EMBL" id="FUWR01000037">
    <property type="protein sequence ID" value="SKA25354.1"/>
    <property type="molecule type" value="Genomic_DNA"/>
</dbReference>
<keyword evidence="3" id="KW-1185">Reference proteome</keyword>
<evidence type="ECO:0000313" key="2">
    <source>
        <dbReference type="EMBL" id="SKA25354.1"/>
    </source>
</evidence>
<protein>
    <recommendedName>
        <fullName evidence="4">Prepilin-type N-terminal cleavage/methylation domain-containing protein</fullName>
    </recommendedName>
</protein>
<evidence type="ECO:0008006" key="4">
    <source>
        <dbReference type="Google" id="ProtNLM"/>
    </source>
</evidence>
<dbReference type="Proteomes" id="UP000190102">
    <property type="component" value="Unassembled WGS sequence"/>
</dbReference>
<keyword evidence="1" id="KW-1133">Transmembrane helix</keyword>
<gene>
    <name evidence="2" type="ORF">SAMN02745119_03380</name>
</gene>
<dbReference type="AlphaFoldDB" id="A0A1T4SAS9"/>
<keyword evidence="1" id="KW-0472">Membrane</keyword>
<evidence type="ECO:0000256" key="1">
    <source>
        <dbReference type="SAM" id="Phobius"/>
    </source>
</evidence>
<dbReference type="STRING" id="115783.SAMN02745119_03380"/>